<dbReference type="SUPFAM" id="SSF53474">
    <property type="entry name" value="alpha/beta-Hydrolases"/>
    <property type="match status" value="1"/>
</dbReference>
<comment type="similarity">
    <text evidence="1">Belongs to the peptidase S33 family.</text>
</comment>
<dbReference type="InterPro" id="IPR000073">
    <property type="entry name" value="AB_hydrolase_1"/>
</dbReference>
<dbReference type="PANTHER" id="PTHR43248:SF2">
    <property type="entry name" value="PROLYL AMINOPEPTIDASE"/>
    <property type="match status" value="1"/>
</dbReference>
<gene>
    <name evidence="4" type="ORF">ACCI51_11045</name>
</gene>
<dbReference type="GO" id="GO:0016787">
    <property type="term" value="F:hydrolase activity"/>
    <property type="evidence" value="ECO:0007669"/>
    <property type="project" value="UniProtKB-KW"/>
</dbReference>
<dbReference type="RefSeq" id="WP_371843590.1">
    <property type="nucleotide sequence ID" value="NZ_JBGMEL010000010.1"/>
</dbReference>
<keyword evidence="2 4" id="KW-0378">Hydrolase</keyword>
<protein>
    <submittedName>
        <fullName evidence="4">Alpha/beta hydrolase</fullName>
    </submittedName>
</protein>
<name>A0ABV4NNG8_9GAMM</name>
<dbReference type="InterPro" id="IPR002410">
    <property type="entry name" value="Peptidase_S33"/>
</dbReference>
<evidence type="ECO:0000313" key="5">
    <source>
        <dbReference type="Proteomes" id="UP001569414"/>
    </source>
</evidence>
<comment type="caution">
    <text evidence="4">The sequence shown here is derived from an EMBL/GenBank/DDBJ whole genome shotgun (WGS) entry which is preliminary data.</text>
</comment>
<evidence type="ECO:0000256" key="2">
    <source>
        <dbReference type="ARBA" id="ARBA00022801"/>
    </source>
</evidence>
<dbReference type="InterPro" id="IPR029058">
    <property type="entry name" value="AB_hydrolase_fold"/>
</dbReference>
<sequence length="468" mass="52106">MSTGVSQAQPAHNEEPFTFTTWSNQTAKGYKGSFQVPENRSLQESRRLTIHYVLFPATGKKPGPPIVYLAGGPGGSGIMAINYRFEMFMALREYGDVIALDQRGTGRSNDLPNCESHQIIPPLEKIPDTQYIEQHRKALQECLSFWKEEGVDLAGYNTRENAWDLEALLDSEKIVLWGTSYGSHLALAALRQMEGAIDRIILSSAEGLDQTIKLPARTESYLERLQLAVDQQPAAKAAYPDIKALIKRVHNKLEQNPIKIQIPQREGGNLDYLLQRRDMQQIASAFIADPKSAAHLLHFYRAIDLGQTPAFEQAPRRYFPAGFLNPGSSITLSAMPTAMDIASGISKQRKLKVKAQAENALLGNYLNFSYHYDGLAEELDLGDTFRSNPRSDTPVLLLSGTLDGRTYIESQREVISGLKNATLVTVNNAGHNLFMASPEIQNTINQFIEERPLEKTTLTLTLPDFSPE</sequence>
<keyword evidence="5" id="KW-1185">Reference proteome</keyword>
<dbReference type="PRINTS" id="PR00793">
    <property type="entry name" value="PROAMNOPTASE"/>
</dbReference>
<dbReference type="Pfam" id="PF00561">
    <property type="entry name" value="Abhydrolase_1"/>
    <property type="match status" value="1"/>
</dbReference>
<organism evidence="4 5">
    <name type="scientific">Microbulbifer echini</name>
    <dbReference type="NCBI Taxonomy" id="1529067"/>
    <lineage>
        <taxon>Bacteria</taxon>
        <taxon>Pseudomonadati</taxon>
        <taxon>Pseudomonadota</taxon>
        <taxon>Gammaproteobacteria</taxon>
        <taxon>Cellvibrionales</taxon>
        <taxon>Microbulbiferaceae</taxon>
        <taxon>Microbulbifer</taxon>
    </lineage>
</organism>
<evidence type="ECO:0000259" key="3">
    <source>
        <dbReference type="Pfam" id="PF00561"/>
    </source>
</evidence>
<dbReference type="Gene3D" id="3.40.50.1820">
    <property type="entry name" value="alpha/beta hydrolase"/>
    <property type="match status" value="1"/>
</dbReference>
<evidence type="ECO:0000256" key="1">
    <source>
        <dbReference type="ARBA" id="ARBA00010088"/>
    </source>
</evidence>
<dbReference type="Proteomes" id="UP001569414">
    <property type="component" value="Unassembled WGS sequence"/>
</dbReference>
<proteinExistence type="inferred from homology"/>
<reference evidence="4 5" key="1">
    <citation type="submission" date="2024-08" db="EMBL/GenBank/DDBJ databases">
        <authorList>
            <person name="Ishaq N."/>
        </authorList>
    </citation>
    <scope>NUCLEOTIDE SEQUENCE [LARGE SCALE GENOMIC DNA]</scope>
    <source>
        <strain evidence="4 5">JCM 30400</strain>
    </source>
</reference>
<dbReference type="InterPro" id="IPR051601">
    <property type="entry name" value="Serine_prot/Carboxylest_S33"/>
</dbReference>
<dbReference type="EMBL" id="JBGMEL010000010">
    <property type="protein sequence ID" value="MFA0791082.1"/>
    <property type="molecule type" value="Genomic_DNA"/>
</dbReference>
<dbReference type="PANTHER" id="PTHR43248">
    <property type="entry name" value="2-SUCCINYL-6-HYDROXY-2,4-CYCLOHEXADIENE-1-CARBOXYLATE SYNTHASE"/>
    <property type="match status" value="1"/>
</dbReference>
<accession>A0ABV4NNG8</accession>
<evidence type="ECO:0000313" key="4">
    <source>
        <dbReference type="EMBL" id="MFA0791082.1"/>
    </source>
</evidence>
<feature type="domain" description="AB hydrolase-1" evidence="3">
    <location>
        <begin position="64"/>
        <end position="435"/>
    </location>
</feature>